<evidence type="ECO:0000256" key="16">
    <source>
        <dbReference type="PROSITE-ProRule" id="PRU00409"/>
    </source>
</evidence>
<dbReference type="InterPro" id="IPR016185">
    <property type="entry name" value="PreATP-grasp_dom_sf"/>
</dbReference>
<dbReference type="EMBL" id="LPWF01000024">
    <property type="protein sequence ID" value="ODR97807.1"/>
    <property type="molecule type" value="Genomic_DNA"/>
</dbReference>
<dbReference type="FunFam" id="3.30.470.20:FF:000031">
    <property type="entry name" value="Phosphoribosylamine--glycine ligase"/>
    <property type="match status" value="1"/>
</dbReference>
<keyword evidence="10" id="KW-0460">Magnesium</keyword>
<dbReference type="AlphaFoldDB" id="A0A1E3VW95"/>
<feature type="domain" description="ATP-grasp" evidence="17">
    <location>
        <begin position="107"/>
        <end position="312"/>
    </location>
</feature>
<evidence type="ECO:0000256" key="7">
    <source>
        <dbReference type="ARBA" id="ARBA00022741"/>
    </source>
</evidence>
<dbReference type="InterPro" id="IPR020560">
    <property type="entry name" value="PRibGlycinamide_synth_C-dom"/>
</dbReference>
<accession>A0A1E3VW95</accession>
<evidence type="ECO:0000256" key="5">
    <source>
        <dbReference type="ARBA" id="ARBA00022598"/>
    </source>
</evidence>
<dbReference type="SUPFAM" id="SSF56059">
    <property type="entry name" value="Glutathione synthetase ATP-binding domain-like"/>
    <property type="match status" value="1"/>
</dbReference>
<comment type="caution">
    <text evidence="18">The sequence shown here is derived from an EMBL/GenBank/DDBJ whole genome shotgun (WGS) entry which is preliminary data.</text>
</comment>
<evidence type="ECO:0000256" key="8">
    <source>
        <dbReference type="ARBA" id="ARBA00022755"/>
    </source>
</evidence>
<dbReference type="Gene3D" id="3.30.470.20">
    <property type="entry name" value="ATP-grasp fold, B domain"/>
    <property type="match status" value="1"/>
</dbReference>
<dbReference type="Gene3D" id="3.30.1490.20">
    <property type="entry name" value="ATP-grasp fold, A domain"/>
    <property type="match status" value="1"/>
</dbReference>
<proteinExistence type="inferred from homology"/>
<dbReference type="SMART" id="SM01210">
    <property type="entry name" value="GARS_C"/>
    <property type="match status" value="1"/>
</dbReference>
<dbReference type="SUPFAM" id="SSF52440">
    <property type="entry name" value="PreATP-grasp domain"/>
    <property type="match status" value="1"/>
</dbReference>
<keyword evidence="5 15" id="KW-0436">Ligase</keyword>
<dbReference type="OrthoDB" id="9807240at2"/>
<dbReference type="InterPro" id="IPR020562">
    <property type="entry name" value="PRibGlycinamide_synth_N"/>
</dbReference>
<protein>
    <recommendedName>
        <fullName evidence="4 15">Phosphoribosylamine--glycine ligase</fullName>
        <ecNumber evidence="4 15">6.3.4.13</ecNumber>
    </recommendedName>
    <alternativeName>
        <fullName evidence="15">GARS</fullName>
    </alternativeName>
    <alternativeName>
        <fullName evidence="13 15">Glycinamide ribonucleotide synthetase</fullName>
    </alternativeName>
    <alternativeName>
        <fullName evidence="14 15">Phosphoribosylglycinamide synthetase</fullName>
    </alternativeName>
</protein>
<dbReference type="GO" id="GO:0046872">
    <property type="term" value="F:metal ion binding"/>
    <property type="evidence" value="ECO:0007669"/>
    <property type="project" value="UniProtKB-KW"/>
</dbReference>
<dbReference type="InterPro" id="IPR020561">
    <property type="entry name" value="PRibGlycinamid_synth_ATP-grasp"/>
</dbReference>
<evidence type="ECO:0000313" key="18">
    <source>
        <dbReference type="EMBL" id="ODR97807.1"/>
    </source>
</evidence>
<dbReference type="SMART" id="SM01209">
    <property type="entry name" value="GARS_A"/>
    <property type="match status" value="1"/>
</dbReference>
<dbReference type="InterPro" id="IPR011054">
    <property type="entry name" value="Rudment_hybrid_motif"/>
</dbReference>
<gene>
    <name evidence="15" type="primary">purD</name>
    <name evidence="18" type="ORF">AUC69_01435</name>
</gene>
<keyword evidence="6" id="KW-0479">Metal-binding</keyword>
<dbReference type="RefSeq" id="WP_069441628.1">
    <property type="nucleotide sequence ID" value="NZ_LPWF01000024.1"/>
</dbReference>
<dbReference type="HAMAP" id="MF_00138">
    <property type="entry name" value="GARS"/>
    <property type="match status" value="1"/>
</dbReference>
<evidence type="ECO:0000256" key="4">
    <source>
        <dbReference type="ARBA" id="ARBA00013255"/>
    </source>
</evidence>
<dbReference type="PANTHER" id="PTHR43472">
    <property type="entry name" value="PHOSPHORIBOSYLAMINE--GLYCINE LIGASE"/>
    <property type="match status" value="1"/>
</dbReference>
<evidence type="ECO:0000259" key="17">
    <source>
        <dbReference type="PROSITE" id="PS50975"/>
    </source>
</evidence>
<dbReference type="Pfam" id="PF01071">
    <property type="entry name" value="GARS_A"/>
    <property type="match status" value="1"/>
</dbReference>
<keyword evidence="8 15" id="KW-0658">Purine biosynthesis</keyword>
<dbReference type="InterPro" id="IPR013815">
    <property type="entry name" value="ATP_grasp_subdomain_1"/>
</dbReference>
<evidence type="ECO:0000256" key="2">
    <source>
        <dbReference type="ARBA" id="ARBA00001946"/>
    </source>
</evidence>
<comment type="similarity">
    <text evidence="12 15">Belongs to the GARS family.</text>
</comment>
<evidence type="ECO:0000256" key="3">
    <source>
        <dbReference type="ARBA" id="ARBA00005174"/>
    </source>
</evidence>
<dbReference type="InterPro" id="IPR011761">
    <property type="entry name" value="ATP-grasp"/>
</dbReference>
<dbReference type="PANTHER" id="PTHR43472:SF1">
    <property type="entry name" value="PHOSPHORIBOSYLAMINE--GLYCINE LIGASE, CHLOROPLASTIC"/>
    <property type="match status" value="1"/>
</dbReference>
<evidence type="ECO:0000256" key="14">
    <source>
        <dbReference type="ARBA" id="ARBA00042864"/>
    </source>
</evidence>
<dbReference type="Pfam" id="PF02844">
    <property type="entry name" value="GARS_N"/>
    <property type="match status" value="1"/>
</dbReference>
<comment type="cofactor">
    <cofactor evidence="1">
        <name>Mn(2+)</name>
        <dbReference type="ChEBI" id="CHEBI:29035"/>
    </cofactor>
</comment>
<evidence type="ECO:0000256" key="12">
    <source>
        <dbReference type="ARBA" id="ARBA00038345"/>
    </source>
</evidence>
<dbReference type="GO" id="GO:0005524">
    <property type="term" value="F:ATP binding"/>
    <property type="evidence" value="ECO:0007669"/>
    <property type="project" value="UniProtKB-UniRule"/>
</dbReference>
<dbReference type="Pfam" id="PF02843">
    <property type="entry name" value="GARS_C"/>
    <property type="match status" value="1"/>
</dbReference>
<sequence length="422" mass="43855">MNVLLIGGGGREHALAWKLKQSPLLEALYCAPGNAGIAEVADCVSLDVADHDAVAQFCRDKAIGLVVIGPEAPLVAGLADDLEAHGIAVFGPSQAAAQLEGSKGYTKDLCAEYGIPTAAYGRFKEAAPAKSHVAAQPLPVVIKADGSAAGKGVVIANSHFEAYSAIDACFTGAFGEAGAEVVVEEHLSGEEASFFVLVDGESALPLATAQDHKRVHDGDTGPNTGGMGAYSPAPIMDETLCKRVMDEIISPTVAAMKARGTPFKGVLYAGLMIQDGAPKLIEYNVRFGDPETQALVMRLKSDLLPALLATAQGKLHGVTLDWHDAAALCVVMAAKGYPGDYQKGTEIKGLTEAAADPDVEIFHAGTKRDGDRVLATGGRVLGVTARGADIAAAKARAYAAVDKIGWPGGFCRRDIGWRAIKR</sequence>
<evidence type="ECO:0000256" key="10">
    <source>
        <dbReference type="ARBA" id="ARBA00022842"/>
    </source>
</evidence>
<dbReference type="EC" id="6.3.4.13" evidence="4 15"/>
<evidence type="ECO:0000256" key="11">
    <source>
        <dbReference type="ARBA" id="ARBA00023211"/>
    </source>
</evidence>
<dbReference type="PROSITE" id="PS00184">
    <property type="entry name" value="GARS"/>
    <property type="match status" value="1"/>
</dbReference>
<dbReference type="GO" id="GO:0009113">
    <property type="term" value="P:purine nucleobase biosynthetic process"/>
    <property type="evidence" value="ECO:0007669"/>
    <property type="project" value="InterPro"/>
</dbReference>
<dbReference type="InterPro" id="IPR037123">
    <property type="entry name" value="PRibGlycinamide_synth_C_sf"/>
</dbReference>
<evidence type="ECO:0000256" key="15">
    <source>
        <dbReference type="HAMAP-Rule" id="MF_00138"/>
    </source>
</evidence>
<evidence type="ECO:0000313" key="19">
    <source>
        <dbReference type="Proteomes" id="UP000094472"/>
    </source>
</evidence>
<keyword evidence="19" id="KW-1185">Reference proteome</keyword>
<name>A0A1E3VW95_9HYPH</name>
<comment type="pathway">
    <text evidence="3 15">Purine metabolism; IMP biosynthesis via de novo pathway; N(1)-(5-phospho-D-ribosyl)glycinamide from 5-phospho-alpha-D-ribose 1-diphosphate: step 2/2.</text>
</comment>
<evidence type="ECO:0000256" key="9">
    <source>
        <dbReference type="ARBA" id="ARBA00022840"/>
    </source>
</evidence>
<keyword evidence="9 16" id="KW-0067">ATP-binding</keyword>
<dbReference type="FunFam" id="3.90.600.10:FF:000001">
    <property type="entry name" value="Trifunctional purine biosynthetic protein adenosine-3"/>
    <property type="match status" value="1"/>
</dbReference>
<dbReference type="Gene3D" id="3.90.600.10">
    <property type="entry name" value="Phosphoribosylglycinamide synthetase, C-terminal domain"/>
    <property type="match status" value="1"/>
</dbReference>
<reference evidence="18 19" key="1">
    <citation type="journal article" date="2016" name="Environ. Microbiol.">
        <title>New Methyloceanibacter diversity from North Sea sediments includes methanotroph containing solely the soluble methane monooxygenase.</title>
        <authorList>
            <person name="Vekeman B."/>
            <person name="Kerckhof F.M."/>
            <person name="Cremers G."/>
            <person name="de Vos P."/>
            <person name="Vandamme P."/>
            <person name="Boon N."/>
            <person name="Op den Camp H.J."/>
            <person name="Heylen K."/>
        </authorList>
    </citation>
    <scope>NUCLEOTIDE SEQUENCE [LARGE SCALE GENOMIC DNA]</scope>
    <source>
        <strain evidence="18 19">R-67175</strain>
    </source>
</reference>
<dbReference type="SUPFAM" id="SSF51246">
    <property type="entry name" value="Rudiment single hybrid motif"/>
    <property type="match status" value="1"/>
</dbReference>
<keyword evidence="7 16" id="KW-0547">Nucleotide-binding</keyword>
<dbReference type="STRING" id="1774969.AUC69_01435"/>
<dbReference type="GO" id="GO:0006189">
    <property type="term" value="P:'de novo' IMP biosynthetic process"/>
    <property type="evidence" value="ECO:0007669"/>
    <property type="project" value="UniProtKB-UniRule"/>
</dbReference>
<dbReference type="PROSITE" id="PS50975">
    <property type="entry name" value="ATP_GRASP"/>
    <property type="match status" value="1"/>
</dbReference>
<dbReference type="UniPathway" id="UPA00074">
    <property type="reaction ID" value="UER00125"/>
</dbReference>
<dbReference type="Gene3D" id="3.40.50.20">
    <property type="match status" value="1"/>
</dbReference>
<dbReference type="NCBIfam" id="TIGR00877">
    <property type="entry name" value="purD"/>
    <property type="match status" value="1"/>
</dbReference>
<evidence type="ECO:0000256" key="6">
    <source>
        <dbReference type="ARBA" id="ARBA00022723"/>
    </source>
</evidence>
<organism evidence="18 19">
    <name type="scientific">Methyloceanibacter superfactus</name>
    <dbReference type="NCBI Taxonomy" id="1774969"/>
    <lineage>
        <taxon>Bacteria</taxon>
        <taxon>Pseudomonadati</taxon>
        <taxon>Pseudomonadota</taxon>
        <taxon>Alphaproteobacteria</taxon>
        <taxon>Hyphomicrobiales</taxon>
        <taxon>Hyphomicrobiaceae</taxon>
        <taxon>Methyloceanibacter</taxon>
    </lineage>
</organism>
<dbReference type="FunFam" id="3.40.50.20:FF:000006">
    <property type="entry name" value="Phosphoribosylamine--glycine ligase, chloroplastic"/>
    <property type="match status" value="1"/>
</dbReference>
<evidence type="ECO:0000256" key="13">
    <source>
        <dbReference type="ARBA" id="ARBA00042242"/>
    </source>
</evidence>
<comment type="cofactor">
    <cofactor evidence="2">
        <name>Mg(2+)</name>
        <dbReference type="ChEBI" id="CHEBI:18420"/>
    </cofactor>
</comment>
<evidence type="ECO:0000256" key="1">
    <source>
        <dbReference type="ARBA" id="ARBA00001936"/>
    </source>
</evidence>
<comment type="catalytic activity">
    <reaction evidence="15">
        <text>5-phospho-beta-D-ribosylamine + glycine + ATP = N(1)-(5-phospho-beta-D-ribosyl)glycinamide + ADP + phosphate + H(+)</text>
        <dbReference type="Rhea" id="RHEA:17453"/>
        <dbReference type="ChEBI" id="CHEBI:15378"/>
        <dbReference type="ChEBI" id="CHEBI:30616"/>
        <dbReference type="ChEBI" id="CHEBI:43474"/>
        <dbReference type="ChEBI" id="CHEBI:57305"/>
        <dbReference type="ChEBI" id="CHEBI:58681"/>
        <dbReference type="ChEBI" id="CHEBI:143788"/>
        <dbReference type="ChEBI" id="CHEBI:456216"/>
        <dbReference type="EC" id="6.3.4.13"/>
    </reaction>
</comment>
<dbReference type="GO" id="GO:0004637">
    <property type="term" value="F:phosphoribosylamine-glycine ligase activity"/>
    <property type="evidence" value="ECO:0007669"/>
    <property type="project" value="UniProtKB-UniRule"/>
</dbReference>
<dbReference type="InterPro" id="IPR000115">
    <property type="entry name" value="PRibGlycinamide_synth"/>
</dbReference>
<keyword evidence="11" id="KW-0464">Manganese</keyword>
<dbReference type="InterPro" id="IPR020559">
    <property type="entry name" value="PRibGlycinamide_synth_CS"/>
</dbReference>
<dbReference type="Proteomes" id="UP000094472">
    <property type="component" value="Unassembled WGS sequence"/>
</dbReference>